<organism evidence="2 3">
    <name type="scientific">Petrolisthes cinctipes</name>
    <name type="common">Flat porcelain crab</name>
    <dbReference type="NCBI Taxonomy" id="88211"/>
    <lineage>
        <taxon>Eukaryota</taxon>
        <taxon>Metazoa</taxon>
        <taxon>Ecdysozoa</taxon>
        <taxon>Arthropoda</taxon>
        <taxon>Crustacea</taxon>
        <taxon>Multicrustacea</taxon>
        <taxon>Malacostraca</taxon>
        <taxon>Eumalacostraca</taxon>
        <taxon>Eucarida</taxon>
        <taxon>Decapoda</taxon>
        <taxon>Pleocyemata</taxon>
        <taxon>Anomura</taxon>
        <taxon>Galatheoidea</taxon>
        <taxon>Porcellanidae</taxon>
        <taxon>Petrolisthes</taxon>
    </lineage>
</organism>
<accession>A0AAE1FY64</accession>
<comment type="caution">
    <text evidence="2">The sequence shown here is derived from an EMBL/GenBank/DDBJ whole genome shotgun (WGS) entry which is preliminary data.</text>
</comment>
<feature type="compositionally biased region" description="Pro residues" evidence="1">
    <location>
        <begin position="337"/>
        <end position="346"/>
    </location>
</feature>
<reference evidence="2" key="1">
    <citation type="submission" date="2023-10" db="EMBL/GenBank/DDBJ databases">
        <title>Genome assemblies of two species of porcelain crab, Petrolisthes cinctipes and Petrolisthes manimaculis (Anomura: Porcellanidae).</title>
        <authorList>
            <person name="Angst P."/>
        </authorList>
    </citation>
    <scope>NUCLEOTIDE SEQUENCE</scope>
    <source>
        <strain evidence="2">PB745_01</strain>
        <tissue evidence="2">Gill</tissue>
    </source>
</reference>
<evidence type="ECO:0000256" key="1">
    <source>
        <dbReference type="SAM" id="MobiDB-lite"/>
    </source>
</evidence>
<feature type="region of interest" description="Disordered" evidence="1">
    <location>
        <begin position="13"/>
        <end position="43"/>
    </location>
</feature>
<dbReference type="InterPro" id="IPR036397">
    <property type="entry name" value="RNaseH_sf"/>
</dbReference>
<proteinExistence type="predicted"/>
<dbReference type="EMBL" id="JAWQEG010001234">
    <property type="protein sequence ID" value="KAK3881297.1"/>
    <property type="molecule type" value="Genomic_DNA"/>
</dbReference>
<name>A0AAE1FY64_PETCI</name>
<dbReference type="PANTHER" id="PTHR37984">
    <property type="entry name" value="PROTEIN CBG26694"/>
    <property type="match status" value="1"/>
</dbReference>
<gene>
    <name evidence="2" type="ORF">Pcinc_014248</name>
</gene>
<evidence type="ECO:0000313" key="2">
    <source>
        <dbReference type="EMBL" id="KAK3881297.1"/>
    </source>
</evidence>
<protein>
    <submittedName>
        <fullName evidence="2">Uncharacterized protein</fullName>
    </submittedName>
</protein>
<feature type="region of interest" description="Disordered" evidence="1">
    <location>
        <begin position="332"/>
        <end position="363"/>
    </location>
</feature>
<dbReference type="Gene3D" id="3.30.420.10">
    <property type="entry name" value="Ribonuclease H-like superfamily/Ribonuclease H"/>
    <property type="match status" value="1"/>
</dbReference>
<sequence length="363" mass="39691">MTQAVLQCQREARGVKRSGDLHIRPESPTPSGPREFAPTSGNESACWPSGGRFNVKESTAGGILAGYRVRFKSPSVVMPDVQHTLAIPATRAAAAHATSAIPLSVDGSGHMSTGGTQLLSICGPVDWLAGDITLGQPRYLKRNPGQTTSTLLTSNGRAEAAVKSAKRVLRGNIGADGNLDTDKATLALIQYHNTPLRDINKSPAQLATGRQLRDGVPTITQKLMVNKFWGQTLRQRERQIGQQHEKIIRQRGNTRQRLTLAPGSSVLVQDQHTKTWNRTGTVVESKGNKQYLIRLQGSGRISLRTREHLRPCNAPTTFDRQGDNSQLMDEVVSLTPTPQPPPPPRSPGKRKPRPPRWLDDYIV</sequence>
<dbReference type="Proteomes" id="UP001286313">
    <property type="component" value="Unassembled WGS sequence"/>
</dbReference>
<feature type="compositionally biased region" description="Basic and acidic residues" evidence="1">
    <location>
        <begin position="13"/>
        <end position="25"/>
    </location>
</feature>
<dbReference type="AlphaFoldDB" id="A0AAE1FY64"/>
<evidence type="ECO:0000313" key="3">
    <source>
        <dbReference type="Proteomes" id="UP001286313"/>
    </source>
</evidence>
<dbReference type="PANTHER" id="PTHR37984:SF5">
    <property type="entry name" value="PROTEIN NYNRIN-LIKE"/>
    <property type="match status" value="1"/>
</dbReference>
<dbReference type="GO" id="GO:0003676">
    <property type="term" value="F:nucleic acid binding"/>
    <property type="evidence" value="ECO:0007669"/>
    <property type="project" value="InterPro"/>
</dbReference>
<keyword evidence="3" id="KW-1185">Reference proteome</keyword>
<dbReference type="InterPro" id="IPR050951">
    <property type="entry name" value="Retrovirus_Pol_polyprotein"/>
</dbReference>